<dbReference type="KEGG" id="spar:SPRG_17077"/>
<feature type="region of interest" description="Disordered" evidence="1">
    <location>
        <begin position="1"/>
        <end position="20"/>
    </location>
</feature>
<protein>
    <recommendedName>
        <fullName evidence="5">t-SNARE coiled-coil homology domain-containing protein</fullName>
    </recommendedName>
</protein>
<keyword evidence="2" id="KW-0812">Transmembrane</keyword>
<keyword evidence="4" id="KW-1185">Reference proteome</keyword>
<dbReference type="VEuPathDB" id="FungiDB:SPRG_17077"/>
<dbReference type="AlphaFoldDB" id="A0A067BG53"/>
<organism evidence="3 4">
    <name type="scientific">Saprolegnia parasitica (strain CBS 223.65)</name>
    <dbReference type="NCBI Taxonomy" id="695850"/>
    <lineage>
        <taxon>Eukaryota</taxon>
        <taxon>Sar</taxon>
        <taxon>Stramenopiles</taxon>
        <taxon>Oomycota</taxon>
        <taxon>Saprolegniomycetes</taxon>
        <taxon>Saprolegniales</taxon>
        <taxon>Saprolegniaceae</taxon>
        <taxon>Saprolegnia</taxon>
    </lineage>
</organism>
<sequence length="114" mass="12390">MPLQTSFDELATPRDPPPMMTLEQQRQNQEGDLDEILAGAKRIKNHAIAAQDEVAAQDVIISNLGQTTVAATAELTAQAEVAKAINKRKKQVCAYYIIIAILTVALILILVLIP</sequence>
<reference evidence="3 4" key="1">
    <citation type="journal article" date="2013" name="PLoS Genet.">
        <title>Distinctive expansion of potential virulence genes in the genome of the oomycete fish pathogen Saprolegnia parasitica.</title>
        <authorList>
            <person name="Jiang R.H."/>
            <person name="de Bruijn I."/>
            <person name="Haas B.J."/>
            <person name="Belmonte R."/>
            <person name="Lobach L."/>
            <person name="Christie J."/>
            <person name="van den Ackerveken G."/>
            <person name="Bottin A."/>
            <person name="Bulone V."/>
            <person name="Diaz-Moreno S.M."/>
            <person name="Dumas B."/>
            <person name="Fan L."/>
            <person name="Gaulin E."/>
            <person name="Govers F."/>
            <person name="Grenville-Briggs L.J."/>
            <person name="Horner N.R."/>
            <person name="Levin J.Z."/>
            <person name="Mammella M."/>
            <person name="Meijer H.J."/>
            <person name="Morris P."/>
            <person name="Nusbaum C."/>
            <person name="Oome S."/>
            <person name="Phillips A.J."/>
            <person name="van Rooyen D."/>
            <person name="Rzeszutek E."/>
            <person name="Saraiva M."/>
            <person name="Secombes C.J."/>
            <person name="Seidl M.F."/>
            <person name="Snel B."/>
            <person name="Stassen J.H."/>
            <person name="Sykes S."/>
            <person name="Tripathy S."/>
            <person name="van den Berg H."/>
            <person name="Vega-Arreguin J.C."/>
            <person name="Wawra S."/>
            <person name="Young S.K."/>
            <person name="Zeng Q."/>
            <person name="Dieguez-Uribeondo J."/>
            <person name="Russ C."/>
            <person name="Tyler B.M."/>
            <person name="van West P."/>
        </authorList>
    </citation>
    <scope>NUCLEOTIDE SEQUENCE [LARGE SCALE GENOMIC DNA]</scope>
    <source>
        <strain evidence="3 4">CBS 223.65</strain>
    </source>
</reference>
<evidence type="ECO:0000313" key="4">
    <source>
        <dbReference type="Proteomes" id="UP000030745"/>
    </source>
</evidence>
<evidence type="ECO:0008006" key="5">
    <source>
        <dbReference type="Google" id="ProtNLM"/>
    </source>
</evidence>
<dbReference type="Gene3D" id="1.20.5.110">
    <property type="match status" value="1"/>
</dbReference>
<dbReference type="CDD" id="cd15841">
    <property type="entry name" value="SNARE_Qc"/>
    <property type="match status" value="1"/>
</dbReference>
<keyword evidence="2" id="KW-1133">Transmembrane helix</keyword>
<proteinExistence type="predicted"/>
<dbReference type="EMBL" id="KK583680">
    <property type="protein sequence ID" value="KDO17384.1"/>
    <property type="molecule type" value="Genomic_DNA"/>
</dbReference>
<accession>A0A067BG53</accession>
<dbReference type="SUPFAM" id="SSF58038">
    <property type="entry name" value="SNARE fusion complex"/>
    <property type="match status" value="1"/>
</dbReference>
<dbReference type="RefSeq" id="XP_012211907.1">
    <property type="nucleotide sequence ID" value="XM_012356517.1"/>
</dbReference>
<keyword evidence="2" id="KW-0472">Membrane</keyword>
<dbReference type="GeneID" id="24138640"/>
<evidence type="ECO:0000313" key="3">
    <source>
        <dbReference type="EMBL" id="KDO17384.1"/>
    </source>
</evidence>
<name>A0A067BG53_SAPPC</name>
<evidence type="ECO:0000256" key="1">
    <source>
        <dbReference type="SAM" id="MobiDB-lite"/>
    </source>
</evidence>
<dbReference type="Proteomes" id="UP000030745">
    <property type="component" value="Unassembled WGS sequence"/>
</dbReference>
<evidence type="ECO:0000256" key="2">
    <source>
        <dbReference type="SAM" id="Phobius"/>
    </source>
</evidence>
<dbReference type="OrthoDB" id="18679at2759"/>
<feature type="transmembrane region" description="Helical" evidence="2">
    <location>
        <begin position="93"/>
        <end position="113"/>
    </location>
</feature>
<gene>
    <name evidence="3" type="ORF">SPRG_17077</name>
</gene>